<reference evidence="3 4" key="1">
    <citation type="submission" date="2017-06" db="EMBL/GenBank/DDBJ databases">
        <title>Genome of Fusarium nygamai isolate CS10214.</title>
        <authorList>
            <person name="Gardiner D.M."/>
            <person name="Obanor F."/>
            <person name="Kazan K."/>
        </authorList>
    </citation>
    <scope>NUCLEOTIDE SEQUENCE [LARGE SCALE GENOMIC DNA]</scope>
    <source>
        <strain evidence="3 4">CS10214</strain>
    </source>
</reference>
<accession>A0A2K0W902</accession>
<sequence length="325" mass="35427">MVSASAKVPEEDSVSTSMSREKTTKRILDDIVGQRRGKDRAIVVVPGAQDLPELMQNWKGSKLESEKDKSPVFIISGEYLQNVISEVSTNDQIRSLTIMAGEMDSQLSFQVPSSSIRTLKIRRCGHSHGDRAEVYVDGSSKFHGRRLDEWKAVPHPGLKIHIGRGVQVYHDDKSPSKTSKAPGDDPEDPSNPGSSNQADQPNNDDETWGYIKTMISVVLGTCACFFAASAKVAGQATSGSFSADLKNWNFTGSFITGKAAATLSLPWCVLTGVAVGVAVYYVLSMNSFPSLKSTLMSWTSPLRKWWNNTAENGTSRGSNLPFLFN</sequence>
<name>A0A2K0W902_GIBNY</name>
<dbReference type="EMBL" id="MTQA01000099">
    <property type="protein sequence ID" value="PNP78755.1"/>
    <property type="molecule type" value="Genomic_DNA"/>
</dbReference>
<keyword evidence="4" id="KW-1185">Reference proteome</keyword>
<protein>
    <submittedName>
        <fullName evidence="3">Uncharacterized protein</fullName>
    </submittedName>
</protein>
<evidence type="ECO:0000256" key="2">
    <source>
        <dbReference type="SAM" id="Phobius"/>
    </source>
</evidence>
<feature type="region of interest" description="Disordered" evidence="1">
    <location>
        <begin position="169"/>
        <end position="205"/>
    </location>
</feature>
<keyword evidence="2" id="KW-0812">Transmembrane</keyword>
<evidence type="ECO:0000313" key="4">
    <source>
        <dbReference type="Proteomes" id="UP000236664"/>
    </source>
</evidence>
<keyword evidence="2" id="KW-0472">Membrane</keyword>
<comment type="caution">
    <text evidence="3">The sequence shown here is derived from an EMBL/GenBank/DDBJ whole genome shotgun (WGS) entry which is preliminary data.</text>
</comment>
<feature type="transmembrane region" description="Helical" evidence="2">
    <location>
        <begin position="264"/>
        <end position="283"/>
    </location>
</feature>
<gene>
    <name evidence="3" type="ORF">FNYG_07897</name>
</gene>
<organism evidence="3 4">
    <name type="scientific">Gibberella nygamai</name>
    <name type="common">Bean root rot disease fungus</name>
    <name type="synonym">Fusarium nygamai</name>
    <dbReference type="NCBI Taxonomy" id="42673"/>
    <lineage>
        <taxon>Eukaryota</taxon>
        <taxon>Fungi</taxon>
        <taxon>Dikarya</taxon>
        <taxon>Ascomycota</taxon>
        <taxon>Pezizomycotina</taxon>
        <taxon>Sordariomycetes</taxon>
        <taxon>Hypocreomycetidae</taxon>
        <taxon>Hypocreales</taxon>
        <taxon>Nectriaceae</taxon>
        <taxon>Fusarium</taxon>
        <taxon>Fusarium fujikuroi species complex</taxon>
    </lineage>
</organism>
<keyword evidence="2" id="KW-1133">Transmembrane helix</keyword>
<dbReference type="Proteomes" id="UP000236664">
    <property type="component" value="Unassembled WGS sequence"/>
</dbReference>
<feature type="region of interest" description="Disordered" evidence="1">
    <location>
        <begin position="1"/>
        <end position="25"/>
    </location>
</feature>
<proteinExistence type="predicted"/>
<feature type="compositionally biased region" description="Polar residues" evidence="1">
    <location>
        <begin position="191"/>
        <end position="201"/>
    </location>
</feature>
<dbReference type="STRING" id="42673.A0A2K0W902"/>
<evidence type="ECO:0000313" key="3">
    <source>
        <dbReference type="EMBL" id="PNP78755.1"/>
    </source>
</evidence>
<dbReference type="AlphaFoldDB" id="A0A2K0W902"/>
<dbReference type="OrthoDB" id="5118341at2759"/>
<evidence type="ECO:0000256" key="1">
    <source>
        <dbReference type="SAM" id="MobiDB-lite"/>
    </source>
</evidence>